<evidence type="ECO:0000313" key="1">
    <source>
        <dbReference type="EMBL" id="GIY27984.1"/>
    </source>
</evidence>
<name>A0AAV4S4W1_9ARAC</name>
<accession>A0AAV4S4W1</accession>
<evidence type="ECO:0000313" key="2">
    <source>
        <dbReference type="Proteomes" id="UP001054837"/>
    </source>
</evidence>
<gene>
    <name evidence="1" type="ORF">CDAR_525961</name>
</gene>
<dbReference type="Proteomes" id="UP001054837">
    <property type="component" value="Unassembled WGS sequence"/>
</dbReference>
<proteinExistence type="predicted"/>
<protein>
    <submittedName>
        <fullName evidence="1">Uncharacterized protein</fullName>
    </submittedName>
</protein>
<keyword evidence="2" id="KW-1185">Reference proteome</keyword>
<organism evidence="1 2">
    <name type="scientific">Caerostris darwini</name>
    <dbReference type="NCBI Taxonomy" id="1538125"/>
    <lineage>
        <taxon>Eukaryota</taxon>
        <taxon>Metazoa</taxon>
        <taxon>Ecdysozoa</taxon>
        <taxon>Arthropoda</taxon>
        <taxon>Chelicerata</taxon>
        <taxon>Arachnida</taxon>
        <taxon>Araneae</taxon>
        <taxon>Araneomorphae</taxon>
        <taxon>Entelegynae</taxon>
        <taxon>Araneoidea</taxon>
        <taxon>Araneidae</taxon>
        <taxon>Caerostris</taxon>
    </lineage>
</organism>
<comment type="caution">
    <text evidence="1">The sequence shown here is derived from an EMBL/GenBank/DDBJ whole genome shotgun (WGS) entry which is preliminary data.</text>
</comment>
<sequence length="98" mass="11378">MLCATDSLQVHANKPPQRRCHSVIRSRLPEHSDNGQDHCEIRTDFPTLSDDSNNWIVNLASWFQQNFFERNSIHRLIIKRTIPRLKIALDSIGNEANK</sequence>
<dbReference type="AlphaFoldDB" id="A0AAV4S4W1"/>
<reference evidence="1 2" key="1">
    <citation type="submission" date="2021-06" db="EMBL/GenBank/DDBJ databases">
        <title>Caerostris darwini draft genome.</title>
        <authorList>
            <person name="Kono N."/>
            <person name="Arakawa K."/>
        </authorList>
    </citation>
    <scope>NUCLEOTIDE SEQUENCE [LARGE SCALE GENOMIC DNA]</scope>
</reference>
<dbReference type="EMBL" id="BPLQ01007117">
    <property type="protein sequence ID" value="GIY27984.1"/>
    <property type="molecule type" value="Genomic_DNA"/>
</dbReference>